<dbReference type="Gene3D" id="3.30.470.20">
    <property type="entry name" value="ATP-grasp fold, B domain"/>
    <property type="match status" value="1"/>
</dbReference>
<sequence length="337" mass="36639">MMRMAPARRQAATGYRLAVDDAQLQQTMPANIAAGFFAAHCHPAAFYDKCVQHLAVNSLAPDLAFDGRQLASLNQLPADDGRGWVVRPAVSPCSRGSAVLVWGEGISASEAAALLRESPGPFQIHVHEQGYPVFINGVFDAGRFEVSDVWRCHTQDLDGRRHLTAVTSLSLAALPVELVPRLATLASQLGLVHGPLHAEVLITPAGPRLVKLSPRLASTPLPELCRLGGWPSQEEVWQQWPGHRQATQSPAAAVADYSFLITRPGRIKALRFDREVRALASFSHYFAEPLLGQHVAMTTDGTTYGCTVFLRNPDAAALDEDIARLQALNRQGAFEFE</sequence>
<evidence type="ECO:0008006" key="3">
    <source>
        <dbReference type="Google" id="ProtNLM"/>
    </source>
</evidence>
<proteinExistence type="predicted"/>
<dbReference type="Proteomes" id="UP001207830">
    <property type="component" value="Unassembled WGS sequence"/>
</dbReference>
<comment type="caution">
    <text evidence="1">The sequence shown here is derived from an EMBL/GenBank/DDBJ whole genome shotgun (WGS) entry which is preliminary data.</text>
</comment>
<accession>A0ABT3YTU1</accession>
<reference evidence="1 2" key="1">
    <citation type="submission" date="2022-07" db="EMBL/GenBank/DDBJ databases">
        <title>Characterization of plant growth promoting rhizobacteria (PGPR) for use as bioinoculants in agriculture.</title>
        <authorList>
            <person name="Hassen A.I."/>
            <person name="Pierneef R."/>
        </authorList>
    </citation>
    <scope>NUCLEOTIDE SEQUENCE [LARGE SCALE GENOMIC DNA]</scope>
    <source>
        <strain evidence="1 2">SARCC-3054</strain>
    </source>
</reference>
<gene>
    <name evidence="1" type="ORF">NQF78_11395</name>
</gene>
<protein>
    <recommendedName>
        <fullName evidence="3">ATP-grasp domain-containing protein</fullName>
    </recommendedName>
</protein>
<dbReference type="RefSeq" id="WP_267800799.1">
    <property type="nucleotide sequence ID" value="NZ_JANIGP010000006.1"/>
</dbReference>
<keyword evidence="2" id="KW-1185">Reference proteome</keyword>
<evidence type="ECO:0000313" key="1">
    <source>
        <dbReference type="EMBL" id="MCY0108921.1"/>
    </source>
</evidence>
<organism evidence="1 2">
    <name type="scientific">Pseudomonas monsensis</name>
    <dbReference type="NCBI Taxonomy" id="2745509"/>
    <lineage>
        <taxon>Bacteria</taxon>
        <taxon>Pseudomonadati</taxon>
        <taxon>Pseudomonadota</taxon>
        <taxon>Gammaproteobacteria</taxon>
        <taxon>Pseudomonadales</taxon>
        <taxon>Pseudomonadaceae</taxon>
        <taxon>Pseudomonas</taxon>
    </lineage>
</organism>
<evidence type="ECO:0000313" key="2">
    <source>
        <dbReference type="Proteomes" id="UP001207830"/>
    </source>
</evidence>
<name>A0ABT3YTU1_9PSED</name>
<dbReference type="EMBL" id="JANIGP010000006">
    <property type="protein sequence ID" value="MCY0108921.1"/>
    <property type="molecule type" value="Genomic_DNA"/>
</dbReference>